<dbReference type="Gene3D" id="2.40.30.170">
    <property type="match status" value="1"/>
</dbReference>
<protein>
    <submittedName>
        <fullName evidence="3">Efflux RND transporter periplasmic adaptor subunit</fullName>
    </submittedName>
</protein>
<dbReference type="PANTHER" id="PTHR30469">
    <property type="entry name" value="MULTIDRUG RESISTANCE PROTEIN MDTA"/>
    <property type="match status" value="1"/>
</dbReference>
<dbReference type="InterPro" id="IPR058637">
    <property type="entry name" value="YknX-like_C"/>
</dbReference>
<dbReference type="SUPFAM" id="SSF111369">
    <property type="entry name" value="HlyD-like secretion proteins"/>
    <property type="match status" value="1"/>
</dbReference>
<dbReference type="Gene3D" id="2.40.50.100">
    <property type="match status" value="1"/>
</dbReference>
<accession>A0ABV8J4R0</accession>
<evidence type="ECO:0000259" key="2">
    <source>
        <dbReference type="Pfam" id="PF25989"/>
    </source>
</evidence>
<dbReference type="EMBL" id="JBHSBL010000028">
    <property type="protein sequence ID" value="MFC4071284.1"/>
    <property type="molecule type" value="Genomic_DNA"/>
</dbReference>
<evidence type="ECO:0000256" key="1">
    <source>
        <dbReference type="SAM" id="SignalP"/>
    </source>
</evidence>
<organism evidence="3 4">
    <name type="scientific">Actinoplanes subglobosus</name>
    <dbReference type="NCBI Taxonomy" id="1547892"/>
    <lineage>
        <taxon>Bacteria</taxon>
        <taxon>Bacillati</taxon>
        <taxon>Actinomycetota</taxon>
        <taxon>Actinomycetes</taxon>
        <taxon>Micromonosporales</taxon>
        <taxon>Micromonosporaceae</taxon>
        <taxon>Actinoplanes</taxon>
    </lineage>
</organism>
<dbReference type="Proteomes" id="UP001595867">
    <property type="component" value="Unassembled WGS sequence"/>
</dbReference>
<gene>
    <name evidence="3" type="ORF">ACFO0C_40665</name>
</gene>
<sequence>MYRSRVVIVAAGALILLPMTAASCDDAPDPVRLGNAEVGTVDEIVEAPGTVTARTAATLTAPASGTLRELHAEPGQRVRKGDVLAVIDSPELTRRRDAAARAVEQAPSGGGVSTGGTAEFAAVRKRTDRQAADAFEQARAAAGQIADPQVKETLLHQVDAAEKNYETASAASATALRSVQRGVASLSRAMGTLSAAQRLQAEQAYELADAAVDALTLRAPVAGVVQLGGPAQPAGSSLAGLLESGQVPATSTGTMSGVDAAVPQGGWVAAGTPVVTVVDTGRLGLSAEVDETDVLLVSEGVEAEVELDAAPGAGYPATVRAVDLLPTTSARGGVSYRVRLELGEGSFADSGEAAPVPRPGMSAVIRLKVRQATGAVTVPASAVVSADGHDTVWTVRDGRYTAVPVRLGVQGEDTVQIVSGVSAGERVVVAGADQVDAGGKAP</sequence>
<keyword evidence="1" id="KW-0732">Signal</keyword>
<evidence type="ECO:0000313" key="4">
    <source>
        <dbReference type="Proteomes" id="UP001595867"/>
    </source>
</evidence>
<name>A0ABV8J4R0_9ACTN</name>
<dbReference type="PROSITE" id="PS51257">
    <property type="entry name" value="PROKAR_LIPOPROTEIN"/>
    <property type="match status" value="1"/>
</dbReference>
<dbReference type="Pfam" id="PF25989">
    <property type="entry name" value="YknX_C"/>
    <property type="match status" value="1"/>
</dbReference>
<dbReference type="RefSeq" id="WP_378072160.1">
    <property type="nucleotide sequence ID" value="NZ_JBHSBL010000028.1"/>
</dbReference>
<proteinExistence type="predicted"/>
<comment type="caution">
    <text evidence="3">The sequence shown here is derived from an EMBL/GenBank/DDBJ whole genome shotgun (WGS) entry which is preliminary data.</text>
</comment>
<feature type="signal peptide" evidence="1">
    <location>
        <begin position="1"/>
        <end position="21"/>
    </location>
</feature>
<dbReference type="PRINTS" id="PR01490">
    <property type="entry name" value="RTXTOXIND"/>
</dbReference>
<keyword evidence="4" id="KW-1185">Reference proteome</keyword>
<feature type="domain" description="YknX-like C-terminal permuted SH3-like" evidence="2">
    <location>
        <begin position="375"/>
        <end position="439"/>
    </location>
</feature>
<reference evidence="4" key="1">
    <citation type="journal article" date="2019" name="Int. J. Syst. Evol. Microbiol.">
        <title>The Global Catalogue of Microorganisms (GCM) 10K type strain sequencing project: providing services to taxonomists for standard genome sequencing and annotation.</title>
        <authorList>
            <consortium name="The Broad Institute Genomics Platform"/>
            <consortium name="The Broad Institute Genome Sequencing Center for Infectious Disease"/>
            <person name="Wu L."/>
            <person name="Ma J."/>
        </authorList>
    </citation>
    <scope>NUCLEOTIDE SEQUENCE [LARGE SCALE GENOMIC DNA]</scope>
    <source>
        <strain evidence="4">TBRC 5832</strain>
    </source>
</reference>
<evidence type="ECO:0000313" key="3">
    <source>
        <dbReference type="EMBL" id="MFC4071284.1"/>
    </source>
</evidence>
<dbReference type="Gene3D" id="2.40.420.20">
    <property type="match status" value="1"/>
</dbReference>
<feature type="chain" id="PRO_5046005962" evidence="1">
    <location>
        <begin position="22"/>
        <end position="442"/>
    </location>
</feature>